<sequence length="120" mass="13452">MTFGGAFSYLNNTVYGLTINANLDFRIENIQGMPGNARVFFTDGTLPYNTSNLVPIPPRFTIVDSFGNNVTPQVLNGITCFVIHESRGYTMSLNGQAIFRLRTQIQQCTILTPGMNHFYY</sequence>
<gene>
    <name evidence="1" type="ORF">C1645_816949</name>
</gene>
<organism evidence="1 2">
    <name type="scientific">Glomus cerebriforme</name>
    <dbReference type="NCBI Taxonomy" id="658196"/>
    <lineage>
        <taxon>Eukaryota</taxon>
        <taxon>Fungi</taxon>
        <taxon>Fungi incertae sedis</taxon>
        <taxon>Mucoromycota</taxon>
        <taxon>Glomeromycotina</taxon>
        <taxon>Glomeromycetes</taxon>
        <taxon>Glomerales</taxon>
        <taxon>Glomeraceae</taxon>
        <taxon>Glomus</taxon>
    </lineage>
</organism>
<dbReference type="OrthoDB" id="2312616at2759"/>
<dbReference type="AlphaFoldDB" id="A0A397TAC3"/>
<keyword evidence="2" id="KW-1185">Reference proteome</keyword>
<dbReference type="EMBL" id="QKYT01000065">
    <property type="protein sequence ID" value="RIA95220.1"/>
    <property type="molecule type" value="Genomic_DNA"/>
</dbReference>
<name>A0A397TAC3_9GLOM</name>
<accession>A0A397TAC3</accession>
<reference evidence="1 2" key="1">
    <citation type="submission" date="2018-06" db="EMBL/GenBank/DDBJ databases">
        <title>Comparative genomics reveals the genomic features of Rhizophagus irregularis, R. cerebriforme, R. diaphanum and Gigaspora rosea, and their symbiotic lifestyle signature.</title>
        <authorList>
            <person name="Morin E."/>
            <person name="San Clemente H."/>
            <person name="Chen E.C.H."/>
            <person name="De La Providencia I."/>
            <person name="Hainaut M."/>
            <person name="Kuo A."/>
            <person name="Kohler A."/>
            <person name="Murat C."/>
            <person name="Tang N."/>
            <person name="Roy S."/>
            <person name="Loubradou J."/>
            <person name="Henrissat B."/>
            <person name="Grigoriev I.V."/>
            <person name="Corradi N."/>
            <person name="Roux C."/>
            <person name="Martin F.M."/>
        </authorList>
    </citation>
    <scope>NUCLEOTIDE SEQUENCE [LARGE SCALE GENOMIC DNA]</scope>
    <source>
        <strain evidence="1 2">DAOM 227022</strain>
    </source>
</reference>
<comment type="caution">
    <text evidence="1">The sequence shown here is derived from an EMBL/GenBank/DDBJ whole genome shotgun (WGS) entry which is preliminary data.</text>
</comment>
<proteinExistence type="predicted"/>
<protein>
    <submittedName>
        <fullName evidence="1">Uncharacterized protein</fullName>
    </submittedName>
</protein>
<evidence type="ECO:0000313" key="2">
    <source>
        <dbReference type="Proteomes" id="UP000265703"/>
    </source>
</evidence>
<dbReference type="Proteomes" id="UP000265703">
    <property type="component" value="Unassembled WGS sequence"/>
</dbReference>
<evidence type="ECO:0000313" key="1">
    <source>
        <dbReference type="EMBL" id="RIA95220.1"/>
    </source>
</evidence>